<comment type="similarity">
    <text evidence="1">Belongs to the LysR transcriptional regulatory family.</text>
</comment>
<dbReference type="Gene3D" id="1.10.10.10">
    <property type="entry name" value="Winged helix-like DNA-binding domain superfamily/Winged helix DNA-binding domain"/>
    <property type="match status" value="1"/>
</dbReference>
<organism evidence="6 7">
    <name type="scientific">Sporosarcina psychrophila</name>
    <name type="common">Bacillus psychrophilus</name>
    <dbReference type="NCBI Taxonomy" id="1476"/>
    <lineage>
        <taxon>Bacteria</taxon>
        <taxon>Bacillati</taxon>
        <taxon>Bacillota</taxon>
        <taxon>Bacilli</taxon>
        <taxon>Bacillales</taxon>
        <taxon>Caryophanaceae</taxon>
        <taxon>Sporosarcina</taxon>
    </lineage>
</organism>
<dbReference type="InterPro" id="IPR036390">
    <property type="entry name" value="WH_DNA-bd_sf"/>
</dbReference>
<dbReference type="PROSITE" id="PS50931">
    <property type="entry name" value="HTH_LYSR"/>
    <property type="match status" value="1"/>
</dbReference>
<dbReference type="GO" id="GO:0003677">
    <property type="term" value="F:DNA binding"/>
    <property type="evidence" value="ECO:0007669"/>
    <property type="project" value="UniProtKB-KW"/>
</dbReference>
<evidence type="ECO:0000256" key="3">
    <source>
        <dbReference type="ARBA" id="ARBA00023125"/>
    </source>
</evidence>
<dbReference type="Pfam" id="PF00126">
    <property type="entry name" value="HTH_1"/>
    <property type="match status" value="1"/>
</dbReference>
<evidence type="ECO:0000256" key="4">
    <source>
        <dbReference type="ARBA" id="ARBA00023163"/>
    </source>
</evidence>
<dbReference type="Proteomes" id="UP001549104">
    <property type="component" value="Unassembled WGS sequence"/>
</dbReference>
<gene>
    <name evidence="6" type="ORF">ABIC55_000490</name>
</gene>
<keyword evidence="4" id="KW-0804">Transcription</keyword>
<keyword evidence="3 6" id="KW-0238">DNA-binding</keyword>
<keyword evidence="2" id="KW-0805">Transcription regulation</keyword>
<dbReference type="RefSeq" id="WP_354312029.1">
    <property type="nucleotide sequence ID" value="NZ_JBEPME010000001.1"/>
</dbReference>
<dbReference type="PANTHER" id="PTHR30126">
    <property type="entry name" value="HTH-TYPE TRANSCRIPTIONAL REGULATOR"/>
    <property type="match status" value="1"/>
</dbReference>
<sequence length="302" mass="35221">MNLSQVETFLSIVRLGSLSKAANHLYVSQSTISQRLNNIEKEYSVILLEREKGVKSVSLTNEGERFYQIALKYESLLLEAKNLKSMSTEATITIGAVDSVHNYILNTIYPLISQQNSHIRIAIHTHQSNEIYSLIDRREIDIGFSLQDRILRNVKVSLLFEEQMVMIRSKVNDFTDRIIPNNELIPENQLYINWGIDYHIWHEKHWGPPTNTYIQIDTAKMLLEFLSKGEYWAVVPVSIARNFHKQGWIDVCLLEDPPPFRNCYQVEREGLNIHAQQVSEFIFQSKTRIEQIVRPWENQIGY</sequence>
<proteinExistence type="inferred from homology"/>
<accession>A0ABV2K2V8</accession>
<comment type="caution">
    <text evidence="6">The sequence shown here is derived from an EMBL/GenBank/DDBJ whole genome shotgun (WGS) entry which is preliminary data.</text>
</comment>
<dbReference type="EMBL" id="JBEPME010000001">
    <property type="protein sequence ID" value="MET3655406.1"/>
    <property type="molecule type" value="Genomic_DNA"/>
</dbReference>
<feature type="domain" description="HTH lysR-type" evidence="5">
    <location>
        <begin position="1"/>
        <end position="60"/>
    </location>
</feature>
<dbReference type="Pfam" id="PF03466">
    <property type="entry name" value="LysR_substrate"/>
    <property type="match status" value="1"/>
</dbReference>
<dbReference type="InterPro" id="IPR000847">
    <property type="entry name" value="LysR_HTH_N"/>
</dbReference>
<evidence type="ECO:0000313" key="7">
    <source>
        <dbReference type="Proteomes" id="UP001549104"/>
    </source>
</evidence>
<dbReference type="SUPFAM" id="SSF53850">
    <property type="entry name" value="Periplasmic binding protein-like II"/>
    <property type="match status" value="1"/>
</dbReference>
<dbReference type="SUPFAM" id="SSF46785">
    <property type="entry name" value="Winged helix' DNA-binding domain"/>
    <property type="match status" value="1"/>
</dbReference>
<protein>
    <submittedName>
        <fullName evidence="6">DNA-binding transcriptional LysR family regulator</fullName>
    </submittedName>
</protein>
<dbReference type="Gene3D" id="3.40.190.290">
    <property type="match status" value="1"/>
</dbReference>
<dbReference type="PANTHER" id="PTHR30126:SF40">
    <property type="entry name" value="HTH-TYPE TRANSCRIPTIONAL REGULATOR GLTR"/>
    <property type="match status" value="1"/>
</dbReference>
<dbReference type="InterPro" id="IPR036388">
    <property type="entry name" value="WH-like_DNA-bd_sf"/>
</dbReference>
<dbReference type="CDD" id="cd05466">
    <property type="entry name" value="PBP2_LTTR_substrate"/>
    <property type="match status" value="1"/>
</dbReference>
<dbReference type="InterPro" id="IPR005119">
    <property type="entry name" value="LysR_subst-bd"/>
</dbReference>
<reference evidence="6 7" key="1">
    <citation type="submission" date="2024-06" db="EMBL/GenBank/DDBJ databases">
        <title>Sorghum-associated microbial communities from plants grown in Nebraska, USA.</title>
        <authorList>
            <person name="Schachtman D."/>
        </authorList>
    </citation>
    <scope>NUCLEOTIDE SEQUENCE [LARGE SCALE GENOMIC DNA]</scope>
    <source>
        <strain evidence="6 7">1288</strain>
    </source>
</reference>
<keyword evidence="7" id="KW-1185">Reference proteome</keyword>
<evidence type="ECO:0000256" key="2">
    <source>
        <dbReference type="ARBA" id="ARBA00023015"/>
    </source>
</evidence>
<name>A0ABV2K2V8_SPOPS</name>
<evidence type="ECO:0000256" key="1">
    <source>
        <dbReference type="ARBA" id="ARBA00009437"/>
    </source>
</evidence>
<evidence type="ECO:0000313" key="6">
    <source>
        <dbReference type="EMBL" id="MET3655406.1"/>
    </source>
</evidence>
<evidence type="ECO:0000259" key="5">
    <source>
        <dbReference type="PROSITE" id="PS50931"/>
    </source>
</evidence>